<dbReference type="EMBL" id="GBRH01269745">
    <property type="protein sequence ID" value="JAD28150.1"/>
    <property type="molecule type" value="Transcribed_RNA"/>
</dbReference>
<accession>A0A0A8YUK4</accession>
<name>A0A0A8YUK4_ARUDO</name>
<sequence>MMVILTHLHMAKALLLSNQTHAIQQLELES</sequence>
<reference evidence="1" key="2">
    <citation type="journal article" date="2015" name="Data Brief">
        <title>Shoot transcriptome of the giant reed, Arundo donax.</title>
        <authorList>
            <person name="Barrero R.A."/>
            <person name="Guerrero F.D."/>
            <person name="Moolhuijzen P."/>
            <person name="Goolsby J.A."/>
            <person name="Tidwell J."/>
            <person name="Bellgard S.E."/>
            <person name="Bellgard M.I."/>
        </authorList>
    </citation>
    <scope>NUCLEOTIDE SEQUENCE</scope>
    <source>
        <tissue evidence="1">Shoot tissue taken approximately 20 cm above the soil surface</tissue>
    </source>
</reference>
<protein>
    <submittedName>
        <fullName evidence="1">Uncharacterized protein</fullName>
    </submittedName>
</protein>
<reference evidence="1" key="1">
    <citation type="submission" date="2014-09" db="EMBL/GenBank/DDBJ databases">
        <authorList>
            <person name="Magalhaes I.L.F."/>
            <person name="Oliveira U."/>
            <person name="Santos F.R."/>
            <person name="Vidigal T.H.D.A."/>
            <person name="Brescovit A.D."/>
            <person name="Santos A.J."/>
        </authorList>
    </citation>
    <scope>NUCLEOTIDE SEQUENCE</scope>
    <source>
        <tissue evidence="1">Shoot tissue taken approximately 20 cm above the soil surface</tissue>
    </source>
</reference>
<dbReference type="AlphaFoldDB" id="A0A0A8YUK4"/>
<proteinExistence type="predicted"/>
<organism evidence="1">
    <name type="scientific">Arundo donax</name>
    <name type="common">Giant reed</name>
    <name type="synonym">Donax arundinaceus</name>
    <dbReference type="NCBI Taxonomy" id="35708"/>
    <lineage>
        <taxon>Eukaryota</taxon>
        <taxon>Viridiplantae</taxon>
        <taxon>Streptophyta</taxon>
        <taxon>Embryophyta</taxon>
        <taxon>Tracheophyta</taxon>
        <taxon>Spermatophyta</taxon>
        <taxon>Magnoliopsida</taxon>
        <taxon>Liliopsida</taxon>
        <taxon>Poales</taxon>
        <taxon>Poaceae</taxon>
        <taxon>PACMAD clade</taxon>
        <taxon>Arundinoideae</taxon>
        <taxon>Arundineae</taxon>
        <taxon>Arundo</taxon>
    </lineage>
</organism>
<evidence type="ECO:0000313" key="1">
    <source>
        <dbReference type="EMBL" id="JAD28150.1"/>
    </source>
</evidence>